<feature type="region of interest" description="Disordered" evidence="1">
    <location>
        <begin position="42"/>
        <end position="61"/>
    </location>
</feature>
<keyword evidence="2" id="KW-0812">Transmembrane</keyword>
<accession>A0AAV1U0E6</accession>
<comment type="caution">
    <text evidence="4">The sequence shown here is derived from an EMBL/GenBank/DDBJ whole genome shotgun (WGS) entry which is preliminary data.</text>
</comment>
<evidence type="ECO:0000313" key="4">
    <source>
        <dbReference type="EMBL" id="CAK7927368.1"/>
    </source>
</evidence>
<evidence type="ECO:0000256" key="2">
    <source>
        <dbReference type="SAM" id="Phobius"/>
    </source>
</evidence>
<gene>
    <name evidence="4" type="ORF">PM001_LOCUS12518</name>
</gene>
<protein>
    <submittedName>
        <fullName evidence="4">Uncharacterized protein</fullName>
    </submittedName>
</protein>
<sequence>MRKITYFFLFTVLLDCHQPGNSDDTAVVKFLATGNRKLEFDRDGNRDDLKGGTNPVEERAGSTKLEELLKTTPYLQKLGPGVRDAMEKVNKFMKKKRHASINVSIGLMKMFVAVGMIAGLTGYIVYRVGQT</sequence>
<proteinExistence type="predicted"/>
<feature type="transmembrane region" description="Helical" evidence="2">
    <location>
        <begin position="101"/>
        <end position="126"/>
    </location>
</feature>
<name>A0AAV1U0E6_9STRA</name>
<keyword evidence="2" id="KW-0472">Membrane</keyword>
<reference evidence="4" key="1">
    <citation type="submission" date="2024-01" db="EMBL/GenBank/DDBJ databases">
        <authorList>
            <person name="Webb A."/>
        </authorList>
    </citation>
    <scope>NUCLEOTIDE SEQUENCE</scope>
    <source>
        <strain evidence="4">Pm1</strain>
    </source>
</reference>
<keyword evidence="2" id="KW-1133">Transmembrane helix</keyword>
<evidence type="ECO:0000313" key="5">
    <source>
        <dbReference type="Proteomes" id="UP001162060"/>
    </source>
</evidence>
<dbReference type="AlphaFoldDB" id="A0AAV1U0E6"/>
<dbReference type="EMBL" id="CAKLBY020000109">
    <property type="protein sequence ID" value="CAK7927368.1"/>
    <property type="molecule type" value="Genomic_DNA"/>
</dbReference>
<organism evidence="4 5">
    <name type="scientific">Peronospora matthiolae</name>
    <dbReference type="NCBI Taxonomy" id="2874970"/>
    <lineage>
        <taxon>Eukaryota</taxon>
        <taxon>Sar</taxon>
        <taxon>Stramenopiles</taxon>
        <taxon>Oomycota</taxon>
        <taxon>Peronosporomycetes</taxon>
        <taxon>Peronosporales</taxon>
        <taxon>Peronosporaceae</taxon>
        <taxon>Peronospora</taxon>
    </lineage>
</organism>
<feature type="signal peptide" evidence="3">
    <location>
        <begin position="1"/>
        <end position="22"/>
    </location>
</feature>
<keyword evidence="3" id="KW-0732">Signal</keyword>
<dbReference type="Proteomes" id="UP001162060">
    <property type="component" value="Unassembled WGS sequence"/>
</dbReference>
<evidence type="ECO:0000256" key="3">
    <source>
        <dbReference type="SAM" id="SignalP"/>
    </source>
</evidence>
<feature type="chain" id="PRO_5043449497" evidence="3">
    <location>
        <begin position="23"/>
        <end position="131"/>
    </location>
</feature>
<evidence type="ECO:0000256" key="1">
    <source>
        <dbReference type="SAM" id="MobiDB-lite"/>
    </source>
</evidence>